<dbReference type="Pfam" id="PF02076">
    <property type="entry name" value="STE3"/>
    <property type="match status" value="1"/>
</dbReference>
<keyword evidence="13" id="KW-1185">Reference proteome</keyword>
<evidence type="ECO:0000256" key="4">
    <source>
        <dbReference type="ARBA" id="ARBA00022692"/>
    </source>
</evidence>
<feature type="transmembrane region" description="Helical" evidence="11">
    <location>
        <begin position="41"/>
        <end position="63"/>
    </location>
</feature>
<evidence type="ECO:0000313" key="13">
    <source>
        <dbReference type="Proteomes" id="UP001148614"/>
    </source>
</evidence>
<dbReference type="GO" id="GO:0005886">
    <property type="term" value="C:plasma membrane"/>
    <property type="evidence" value="ECO:0007669"/>
    <property type="project" value="TreeGrafter"/>
</dbReference>
<keyword evidence="4 11" id="KW-0812">Transmembrane</keyword>
<keyword evidence="9" id="KW-0807">Transducer</keyword>
<feature type="region of interest" description="Disordered" evidence="10">
    <location>
        <begin position="326"/>
        <end position="364"/>
    </location>
</feature>
<feature type="compositionally biased region" description="Polar residues" evidence="10">
    <location>
        <begin position="376"/>
        <end position="395"/>
    </location>
</feature>
<evidence type="ECO:0000256" key="1">
    <source>
        <dbReference type="ARBA" id="ARBA00004141"/>
    </source>
</evidence>
<reference evidence="12" key="1">
    <citation type="submission" date="2022-07" db="EMBL/GenBank/DDBJ databases">
        <title>Genome Sequence of Xylaria arbuscula.</title>
        <authorList>
            <person name="Buettner E."/>
        </authorList>
    </citation>
    <scope>NUCLEOTIDE SEQUENCE</scope>
    <source>
        <strain evidence="12">VT107</strain>
    </source>
</reference>
<dbReference type="PANTHER" id="PTHR28097:SF1">
    <property type="entry name" value="PHEROMONE A FACTOR RECEPTOR"/>
    <property type="match status" value="1"/>
</dbReference>
<evidence type="ECO:0000256" key="8">
    <source>
        <dbReference type="ARBA" id="ARBA00023170"/>
    </source>
</evidence>
<organism evidence="12 13">
    <name type="scientific">Xylaria arbuscula</name>
    <dbReference type="NCBI Taxonomy" id="114810"/>
    <lineage>
        <taxon>Eukaryota</taxon>
        <taxon>Fungi</taxon>
        <taxon>Dikarya</taxon>
        <taxon>Ascomycota</taxon>
        <taxon>Pezizomycotina</taxon>
        <taxon>Sordariomycetes</taxon>
        <taxon>Xylariomycetidae</taxon>
        <taxon>Xylariales</taxon>
        <taxon>Xylariaceae</taxon>
        <taxon>Xylaria</taxon>
    </lineage>
</organism>
<proteinExistence type="inferred from homology"/>
<keyword evidence="5 11" id="KW-1133">Transmembrane helix</keyword>
<feature type="transmembrane region" description="Helical" evidence="11">
    <location>
        <begin position="83"/>
        <end position="104"/>
    </location>
</feature>
<evidence type="ECO:0000256" key="10">
    <source>
        <dbReference type="SAM" id="MobiDB-lite"/>
    </source>
</evidence>
<evidence type="ECO:0000256" key="2">
    <source>
        <dbReference type="ARBA" id="ARBA00011085"/>
    </source>
</evidence>
<dbReference type="PANTHER" id="PTHR28097">
    <property type="entry name" value="PHEROMONE A FACTOR RECEPTOR"/>
    <property type="match status" value="1"/>
</dbReference>
<evidence type="ECO:0000256" key="6">
    <source>
        <dbReference type="ARBA" id="ARBA00023040"/>
    </source>
</evidence>
<feature type="compositionally biased region" description="Polar residues" evidence="10">
    <location>
        <begin position="224"/>
        <end position="233"/>
    </location>
</feature>
<accession>A0A9W8TKL8</accession>
<comment type="caution">
    <text evidence="12">The sequence shown here is derived from an EMBL/GenBank/DDBJ whole genome shotgun (WGS) entry which is preliminary data.</text>
</comment>
<dbReference type="GO" id="GO:0004932">
    <property type="term" value="F:mating-type factor pheromone receptor activity"/>
    <property type="evidence" value="ECO:0007669"/>
    <property type="project" value="InterPro"/>
</dbReference>
<feature type="region of interest" description="Disordered" evidence="10">
    <location>
        <begin position="431"/>
        <end position="467"/>
    </location>
</feature>
<evidence type="ECO:0000256" key="5">
    <source>
        <dbReference type="ARBA" id="ARBA00022989"/>
    </source>
</evidence>
<name>A0A9W8TKL8_9PEZI</name>
<dbReference type="GO" id="GO:0000750">
    <property type="term" value="P:pheromone-dependent signal transduction involved in conjugation with cellular fusion"/>
    <property type="evidence" value="ECO:0007669"/>
    <property type="project" value="TreeGrafter"/>
</dbReference>
<dbReference type="VEuPathDB" id="FungiDB:F4678DRAFT_461784"/>
<feature type="compositionally biased region" description="Polar residues" evidence="10">
    <location>
        <begin position="447"/>
        <end position="466"/>
    </location>
</feature>
<dbReference type="EMBL" id="JANPWZ010001399">
    <property type="protein sequence ID" value="KAJ3566094.1"/>
    <property type="molecule type" value="Genomic_DNA"/>
</dbReference>
<comment type="similarity">
    <text evidence="2">Belongs to the G-protein coupled receptor 4 family.</text>
</comment>
<protein>
    <recommendedName>
        <fullName evidence="14">Pheromone receptor</fullName>
    </recommendedName>
</protein>
<comment type="subcellular location">
    <subcellularLocation>
        <location evidence="1">Membrane</location>
        <topology evidence="1">Multi-pass membrane protein</topology>
    </subcellularLocation>
</comment>
<evidence type="ECO:0000256" key="7">
    <source>
        <dbReference type="ARBA" id="ARBA00023136"/>
    </source>
</evidence>
<feature type="transmembrane region" description="Helical" evidence="11">
    <location>
        <begin position="125"/>
        <end position="144"/>
    </location>
</feature>
<gene>
    <name evidence="12" type="ORF">NPX13_g7262</name>
</gene>
<feature type="compositionally biased region" description="Low complexity" evidence="10">
    <location>
        <begin position="431"/>
        <end position="446"/>
    </location>
</feature>
<evidence type="ECO:0000256" key="9">
    <source>
        <dbReference type="ARBA" id="ARBA00023224"/>
    </source>
</evidence>
<dbReference type="Proteomes" id="UP001148614">
    <property type="component" value="Unassembled WGS sequence"/>
</dbReference>
<evidence type="ECO:0000313" key="12">
    <source>
        <dbReference type="EMBL" id="KAJ3566094.1"/>
    </source>
</evidence>
<feature type="region of interest" description="Disordered" evidence="10">
    <location>
        <begin position="376"/>
        <end position="404"/>
    </location>
</feature>
<evidence type="ECO:0000256" key="11">
    <source>
        <dbReference type="SAM" id="Phobius"/>
    </source>
</evidence>
<evidence type="ECO:0008006" key="14">
    <source>
        <dbReference type="Google" id="ProtNLM"/>
    </source>
</evidence>
<evidence type="ECO:0000256" key="3">
    <source>
        <dbReference type="ARBA" id="ARBA00022507"/>
    </source>
</evidence>
<feature type="transmembrane region" description="Helical" evidence="11">
    <location>
        <begin position="14"/>
        <end position="34"/>
    </location>
</feature>
<dbReference type="PRINTS" id="PR00899">
    <property type="entry name" value="GPCRSTE3"/>
</dbReference>
<feature type="region of interest" description="Disordered" evidence="10">
    <location>
        <begin position="216"/>
        <end position="235"/>
    </location>
</feature>
<dbReference type="AlphaFoldDB" id="A0A9W8TKL8"/>
<keyword evidence="8" id="KW-0675">Receptor</keyword>
<dbReference type="InterPro" id="IPR001499">
    <property type="entry name" value="GPCR_STE3"/>
</dbReference>
<keyword evidence="3" id="KW-0589">Pheromone response</keyword>
<sequence>MQEPVTSPGLLANLIARVILAFVGILLCWVPLRLLVRNGEFAAVVLIIDVTILNVFTILNSLIWHDDNWDLWWDGTGLCDLEVYLSGPLQTIYAASIFTVMYHLAQQVKVTRAGRDRSLQTRRNLIQATIIFPVPVVQLAFTYFDLAQRYIVGTLIGCSAVYDTSWPKTLVFDIPPAVFAVLSVPYACESLGFQQLNAFLVSANVINISPALETVPRNHEADTGNPQVKQSSIDTRKSHASEALQHVLIDIGHLSSCYDILPSLQYPRYTPVIPELRLPQNALPWIPIATTAAIVAFFGMTTEAQKIYGQYAERARLGACFRRFRTSGSQGDSSVDESGASRESRKGLLPNCNQDLPGNRQGRDSIMPTIEQAENVQIPTPSPSSKLQDQQTTASLKRPPIIPPRFSSLRPSFAFRAPTLQSIRRTFRIASGRSGASRSHGTSSASNATTGNLTIPNSNSNGTDTDPANDIPMLPLYHGVHAVRASFLGTGAPIDFSANREFEVRGAEVIRPESRLGFHVPPASRSPALSRYSAGFTRSGGAGEERQGFPREVTFASFYTTTTSTTRASIG</sequence>
<keyword evidence="6" id="KW-0297">G-protein coupled receptor</keyword>
<keyword evidence="7 11" id="KW-0472">Membrane</keyword>